<name>A0ACB9PBT4_BAUVA</name>
<evidence type="ECO:0000313" key="2">
    <source>
        <dbReference type="Proteomes" id="UP000828941"/>
    </source>
</evidence>
<sequence>MDCNKEEAVRAKNIALMKMESRDFTGARKSALKAQQLYPDLENIAQILVVCDVHCSAEQKLFGNEMDWYGILQIEQTANDATIKKQYKKFALLLHPDKNKFAGAEAAFKLIGEASRVLTDRDKRAIHDMKRRASMNKPAMSHHPPQKVYTNLNAGMHNNVRNNFSNLYPQHPHPQYRPQGQPWPYNARPQHQQQSGNQEPNGIHTTFWTICPFCAVRYQYYTEVMNKSLRCQSCRMSFVAYDLNVQGMSPTTNGNSEKSNREPLKKKGSSPYTVSGEMNGKRRRKKATESSEISDSMGRTNSKEDTFAKEDDIFSEQNHSTYREENLRRSARQKLKVSYKENRSDDKDNDLMPSKRAKGSESPPVTEEACRKEAKKNYQNGSATDLKDDEKEMKEEHNLFSEESLPNRNVETEEMSRKERVEGTKKADEASEHYAPDPTLKATENPKILECPDGEFSDFEKHKKEECFAPGQMWAIYDATEGMPRFYAVIKKVLSPGFKLEITWFEPDPVNEDEIKWVAEELPAACGRFFHGATEITEDRPMFSHLIYCETTGRGKKALYKVYPRKGDSWALFRNWDIKWHTDAESHRNYEFEFVEIMSDYVEDKGVSVAYLAKLKGFVSLFSRIVKEGNHSFLIPSQELFRFSHRVPSFKMTGQERLGVPTGSYELDPASLPLNIEEIDAPEDLEVNISPSGGVNMSSPGRLKPMVASDGDESNVRRRNFEEENGDVEDRSAPSAPNQEAIEIPDPQFYDFDANRTQDKFQIGQIWAFYSDEDTMPKYYGLIKKIVTSPNLKLYVSWLASCNLPENATRWEKDKKMPISCGRFRIDKKLSEVYNDTLSISHQVHADSDGRNNAFDIFPRKGEVWALYRNWTAEMKRVDLVNWHYDTVEVLQETDLWIQVLVLEIVGGFNSVFRPQLNGKTAFSLRIRKTQLLRFSHQIPAFKLTEEHGNGNLKGFWELDPLAVPMHYFGSS</sequence>
<proteinExistence type="predicted"/>
<comment type="caution">
    <text evidence="1">The sequence shown here is derived from an EMBL/GenBank/DDBJ whole genome shotgun (WGS) entry which is preliminary data.</text>
</comment>
<accession>A0ACB9PBT4</accession>
<protein>
    <submittedName>
        <fullName evidence="1">Uncharacterized protein</fullName>
    </submittedName>
</protein>
<evidence type="ECO:0000313" key="1">
    <source>
        <dbReference type="EMBL" id="KAI4345497.1"/>
    </source>
</evidence>
<organism evidence="1 2">
    <name type="scientific">Bauhinia variegata</name>
    <name type="common">Purple orchid tree</name>
    <name type="synonym">Phanera variegata</name>
    <dbReference type="NCBI Taxonomy" id="167791"/>
    <lineage>
        <taxon>Eukaryota</taxon>
        <taxon>Viridiplantae</taxon>
        <taxon>Streptophyta</taxon>
        <taxon>Embryophyta</taxon>
        <taxon>Tracheophyta</taxon>
        <taxon>Spermatophyta</taxon>
        <taxon>Magnoliopsida</taxon>
        <taxon>eudicotyledons</taxon>
        <taxon>Gunneridae</taxon>
        <taxon>Pentapetalae</taxon>
        <taxon>rosids</taxon>
        <taxon>fabids</taxon>
        <taxon>Fabales</taxon>
        <taxon>Fabaceae</taxon>
        <taxon>Cercidoideae</taxon>
        <taxon>Cercideae</taxon>
        <taxon>Bauhiniinae</taxon>
        <taxon>Bauhinia</taxon>
    </lineage>
</organism>
<dbReference type="Proteomes" id="UP000828941">
    <property type="component" value="Chromosome 5"/>
</dbReference>
<reference evidence="1 2" key="1">
    <citation type="journal article" date="2022" name="DNA Res.">
        <title>Chromosomal-level genome assembly of the orchid tree Bauhinia variegata (Leguminosae; Cercidoideae) supports the allotetraploid origin hypothesis of Bauhinia.</title>
        <authorList>
            <person name="Zhong Y."/>
            <person name="Chen Y."/>
            <person name="Zheng D."/>
            <person name="Pang J."/>
            <person name="Liu Y."/>
            <person name="Luo S."/>
            <person name="Meng S."/>
            <person name="Qian L."/>
            <person name="Wei D."/>
            <person name="Dai S."/>
            <person name="Zhou R."/>
        </authorList>
    </citation>
    <scope>NUCLEOTIDE SEQUENCE [LARGE SCALE GENOMIC DNA]</scope>
    <source>
        <strain evidence="1">BV-YZ2020</strain>
    </source>
</reference>
<dbReference type="EMBL" id="CM039430">
    <property type="protein sequence ID" value="KAI4345497.1"/>
    <property type="molecule type" value="Genomic_DNA"/>
</dbReference>
<gene>
    <name evidence="1" type="ORF">L6164_012615</name>
</gene>
<keyword evidence="2" id="KW-1185">Reference proteome</keyword>